<dbReference type="AlphaFoldDB" id="A0A1S8A515"/>
<feature type="region of interest" description="Disordered" evidence="2">
    <location>
        <begin position="1"/>
        <end position="92"/>
    </location>
</feature>
<evidence type="ECO:0000256" key="2">
    <source>
        <dbReference type="SAM" id="MobiDB-lite"/>
    </source>
</evidence>
<dbReference type="OrthoDB" id="4744172at2759"/>
<evidence type="ECO:0000313" key="4">
    <source>
        <dbReference type="Proteomes" id="UP000054516"/>
    </source>
</evidence>
<organism evidence="3">
    <name type="scientific">Rosellinia necatrix</name>
    <name type="common">White root-rot fungus</name>
    <dbReference type="NCBI Taxonomy" id="77044"/>
    <lineage>
        <taxon>Eukaryota</taxon>
        <taxon>Fungi</taxon>
        <taxon>Dikarya</taxon>
        <taxon>Ascomycota</taxon>
        <taxon>Pezizomycotina</taxon>
        <taxon>Sordariomycetes</taxon>
        <taxon>Xylariomycetidae</taxon>
        <taxon>Xylariales</taxon>
        <taxon>Xylariaceae</taxon>
        <taxon>Rosellinia</taxon>
    </lineage>
</organism>
<name>A0A1S8A515_ROSNE</name>
<feature type="compositionally biased region" description="Polar residues" evidence="2">
    <location>
        <begin position="44"/>
        <end position="55"/>
    </location>
</feature>
<gene>
    <name evidence="3" type="ORF">SAMD00023353_0200070</name>
</gene>
<feature type="compositionally biased region" description="Polar residues" evidence="2">
    <location>
        <begin position="1"/>
        <end position="12"/>
    </location>
</feature>
<evidence type="ECO:0000256" key="1">
    <source>
        <dbReference type="SAM" id="Coils"/>
    </source>
</evidence>
<keyword evidence="1" id="KW-0175">Coiled coil</keyword>
<sequence>MGHNFNPSSSSEWPLGRGNGNTRGKQLIDKANIRQPTPGPIRQHTGSGFTFSLPQVPTPPKVDRRNLGSKDDALHSHPVGNRALESPRSDNKIKGKHRKFVICETDDDDDCISLKGPDSPTDSVAKRRQGHVFSMKTLEAEFQEFPRPESWKGKETENHTHQTAKHTIPVIKLTPPPEGDIDQVDPSLLTVDKAYKTLLRKAEREARSLKRLVPLAWLTAEAKGIDINNTSALAEALRDIIEDRDRLSNLLPLAVTLCADQGITFDTNAFEALPQALEKVLSDRRRAKFAAEYNKREKQKLERRVNQLENRLSSFYDSKDEGEEEEENYIR</sequence>
<proteinExistence type="predicted"/>
<dbReference type="Proteomes" id="UP000054516">
    <property type="component" value="Unassembled WGS sequence"/>
</dbReference>
<accession>A0A1S8A515</accession>
<reference evidence="3" key="1">
    <citation type="submission" date="2016-03" db="EMBL/GenBank/DDBJ databases">
        <title>Draft genome sequence of Rosellinia necatrix.</title>
        <authorList>
            <person name="Kanematsu S."/>
        </authorList>
    </citation>
    <scope>NUCLEOTIDE SEQUENCE [LARGE SCALE GENOMIC DNA]</scope>
    <source>
        <strain evidence="3">W97</strain>
    </source>
</reference>
<protein>
    <submittedName>
        <fullName evidence="3">Uncharacterized protein</fullName>
    </submittedName>
</protein>
<evidence type="ECO:0000313" key="3">
    <source>
        <dbReference type="EMBL" id="GAW25129.1"/>
    </source>
</evidence>
<feature type="compositionally biased region" description="Basic and acidic residues" evidence="2">
    <location>
        <begin position="61"/>
        <end position="75"/>
    </location>
</feature>
<keyword evidence="4" id="KW-1185">Reference proteome</keyword>
<dbReference type="EMBL" id="DF977447">
    <property type="protein sequence ID" value="GAW25129.1"/>
    <property type="molecule type" value="Genomic_DNA"/>
</dbReference>
<feature type="coiled-coil region" evidence="1">
    <location>
        <begin position="291"/>
        <end position="325"/>
    </location>
</feature>